<feature type="region of interest" description="Disordered" evidence="2">
    <location>
        <begin position="1"/>
        <end position="21"/>
    </location>
</feature>
<feature type="compositionally biased region" description="Polar residues" evidence="2">
    <location>
        <begin position="150"/>
        <end position="164"/>
    </location>
</feature>
<evidence type="ECO:0000313" key="3">
    <source>
        <dbReference type="EMBL" id="KAF2708422.1"/>
    </source>
</evidence>
<dbReference type="AlphaFoldDB" id="A0A6G1K7I1"/>
<feature type="compositionally biased region" description="Polar residues" evidence="2">
    <location>
        <begin position="458"/>
        <end position="472"/>
    </location>
</feature>
<feature type="region of interest" description="Disordered" evidence="2">
    <location>
        <begin position="65"/>
        <end position="209"/>
    </location>
</feature>
<dbReference type="Proteomes" id="UP000799428">
    <property type="component" value="Unassembled WGS sequence"/>
</dbReference>
<feature type="compositionally biased region" description="Polar residues" evidence="2">
    <location>
        <begin position="336"/>
        <end position="395"/>
    </location>
</feature>
<proteinExistence type="predicted"/>
<evidence type="ECO:0000256" key="1">
    <source>
        <dbReference type="SAM" id="Coils"/>
    </source>
</evidence>
<protein>
    <submittedName>
        <fullName evidence="3">Uncharacterized protein</fullName>
    </submittedName>
</protein>
<feature type="compositionally biased region" description="Basic and acidic residues" evidence="2">
    <location>
        <begin position="191"/>
        <end position="209"/>
    </location>
</feature>
<feature type="coiled-coil region" evidence="1">
    <location>
        <begin position="524"/>
        <end position="562"/>
    </location>
</feature>
<feature type="compositionally biased region" description="Polar residues" evidence="2">
    <location>
        <begin position="313"/>
        <end position="329"/>
    </location>
</feature>
<name>A0A6G1K7I1_9PLEO</name>
<keyword evidence="4" id="KW-1185">Reference proteome</keyword>
<keyword evidence="1" id="KW-0175">Coiled coil</keyword>
<feature type="compositionally biased region" description="Low complexity" evidence="2">
    <location>
        <begin position="121"/>
        <end position="132"/>
    </location>
</feature>
<dbReference type="EMBL" id="MU005772">
    <property type="protein sequence ID" value="KAF2708422.1"/>
    <property type="molecule type" value="Genomic_DNA"/>
</dbReference>
<evidence type="ECO:0000256" key="2">
    <source>
        <dbReference type="SAM" id="MobiDB-lite"/>
    </source>
</evidence>
<feature type="region of interest" description="Disordered" evidence="2">
    <location>
        <begin position="452"/>
        <end position="472"/>
    </location>
</feature>
<feature type="region of interest" description="Disordered" evidence="2">
    <location>
        <begin position="313"/>
        <end position="397"/>
    </location>
</feature>
<organism evidence="3 4">
    <name type="scientific">Pleomassaria siparia CBS 279.74</name>
    <dbReference type="NCBI Taxonomy" id="1314801"/>
    <lineage>
        <taxon>Eukaryota</taxon>
        <taxon>Fungi</taxon>
        <taxon>Dikarya</taxon>
        <taxon>Ascomycota</taxon>
        <taxon>Pezizomycotina</taxon>
        <taxon>Dothideomycetes</taxon>
        <taxon>Pleosporomycetidae</taxon>
        <taxon>Pleosporales</taxon>
        <taxon>Pleomassariaceae</taxon>
        <taxon>Pleomassaria</taxon>
    </lineage>
</organism>
<dbReference type="OrthoDB" id="3793181at2759"/>
<reference evidence="3" key="1">
    <citation type="journal article" date="2020" name="Stud. Mycol.">
        <title>101 Dothideomycetes genomes: a test case for predicting lifestyles and emergence of pathogens.</title>
        <authorList>
            <person name="Haridas S."/>
            <person name="Albert R."/>
            <person name="Binder M."/>
            <person name="Bloem J."/>
            <person name="Labutti K."/>
            <person name="Salamov A."/>
            <person name="Andreopoulos B."/>
            <person name="Baker S."/>
            <person name="Barry K."/>
            <person name="Bills G."/>
            <person name="Bluhm B."/>
            <person name="Cannon C."/>
            <person name="Castanera R."/>
            <person name="Culley D."/>
            <person name="Daum C."/>
            <person name="Ezra D."/>
            <person name="Gonzalez J."/>
            <person name="Henrissat B."/>
            <person name="Kuo A."/>
            <person name="Liang C."/>
            <person name="Lipzen A."/>
            <person name="Lutzoni F."/>
            <person name="Magnuson J."/>
            <person name="Mondo S."/>
            <person name="Nolan M."/>
            <person name="Ohm R."/>
            <person name="Pangilinan J."/>
            <person name="Park H.-J."/>
            <person name="Ramirez L."/>
            <person name="Alfaro M."/>
            <person name="Sun H."/>
            <person name="Tritt A."/>
            <person name="Yoshinaga Y."/>
            <person name="Zwiers L.-H."/>
            <person name="Turgeon B."/>
            <person name="Goodwin S."/>
            <person name="Spatafora J."/>
            <person name="Crous P."/>
            <person name="Grigoriev I."/>
        </authorList>
    </citation>
    <scope>NUCLEOTIDE SEQUENCE</scope>
    <source>
        <strain evidence="3">CBS 279.74</strain>
    </source>
</reference>
<gene>
    <name evidence="3" type="ORF">K504DRAFT_492071</name>
</gene>
<sequence>MPTQQEILNSIPSSSNPPLTRRQFHNRRRTLQTVRELASEDADLNDTWLYITDSTVSNAQISEANDISKTTRSQRRRSLPQQLARIQASNPTTPIDCGRRDPQNPNPHAESSRINNSNRHPLNNPLSNQLLPEIRPYSRRLTLPDDGYKQSLQTDTAQTGQLSSKGKGKHPVQVEDATGKTESHGGGWNAQRERERLKRDQEVVQAKACRDRERRGLTIGSPSVLPSLSPMPMAKPNEVYVRGRANQQQLLYNIKTAHRRHTAERLSGRPSHARLSGHIDSNAVNAQLLKNASINNSPSFPTLYDAIRRPRSTRSNAANFPREATQSAPCTPVVRSYSNPSATHHSPISRPTSVQGQCFTRSSSVHSTATTNTSISNGTRHSEQSPRLSGGSYTKTRWHHDGVTKKHLEALAALTCPVPSPNGCMTPQSLSFLEAQQNELDDDMRSASAASDGVTRATLMQQQPRSRATSRVSQYSCASDILRSHPVNNHSTVYGEEGLGGNASSGLTEESIRLLREKEKLLRWKAEREKMEFEQREREKIKEKVRRANELEEEKSKALEKDMKKTMGCCGLFGL</sequence>
<accession>A0A6G1K7I1</accession>
<evidence type="ECO:0000313" key="4">
    <source>
        <dbReference type="Proteomes" id="UP000799428"/>
    </source>
</evidence>
<feature type="compositionally biased region" description="Low complexity" evidence="2">
    <location>
        <begin position="7"/>
        <end position="19"/>
    </location>
</feature>